<feature type="chain" id="PRO_5014947932" description="DUF2252 domain-containing protein" evidence="1">
    <location>
        <begin position="20"/>
        <end position="439"/>
    </location>
</feature>
<dbReference type="EMBL" id="PFFQ01000005">
    <property type="protein sequence ID" value="PIW19203.1"/>
    <property type="molecule type" value="Genomic_DNA"/>
</dbReference>
<reference evidence="2 3" key="1">
    <citation type="submission" date="2017-09" db="EMBL/GenBank/DDBJ databases">
        <title>Depth-based differentiation of microbial function through sediment-hosted aquifers and enrichment of novel symbionts in the deep terrestrial subsurface.</title>
        <authorList>
            <person name="Probst A.J."/>
            <person name="Ladd B."/>
            <person name="Jarett J.K."/>
            <person name="Geller-Mcgrath D.E."/>
            <person name="Sieber C.M."/>
            <person name="Emerson J.B."/>
            <person name="Anantharaman K."/>
            <person name="Thomas B.C."/>
            <person name="Malmstrom R."/>
            <person name="Stieglmeier M."/>
            <person name="Klingl A."/>
            <person name="Woyke T."/>
            <person name="Ryan C.M."/>
            <person name="Banfield J.F."/>
        </authorList>
    </citation>
    <scope>NUCLEOTIDE SEQUENCE [LARGE SCALE GENOMIC DNA]</scope>
    <source>
        <strain evidence="2">CG17_big_fil_post_rev_8_21_14_2_50_48_46</strain>
    </source>
</reference>
<gene>
    <name evidence="2" type="ORF">COW36_01980</name>
</gene>
<keyword evidence="1" id="KW-0732">Signal</keyword>
<evidence type="ECO:0000313" key="2">
    <source>
        <dbReference type="EMBL" id="PIW19203.1"/>
    </source>
</evidence>
<dbReference type="Proteomes" id="UP000231019">
    <property type="component" value="Unassembled WGS sequence"/>
</dbReference>
<dbReference type="AlphaFoldDB" id="A0A2M7GAL8"/>
<evidence type="ECO:0000256" key="1">
    <source>
        <dbReference type="SAM" id="SignalP"/>
    </source>
</evidence>
<evidence type="ECO:0000313" key="3">
    <source>
        <dbReference type="Proteomes" id="UP000231019"/>
    </source>
</evidence>
<protein>
    <recommendedName>
        <fullName evidence="4">DUF2252 domain-containing protein</fullName>
    </recommendedName>
</protein>
<dbReference type="PANTHER" id="PTHR39441">
    <property type="entry name" value="DUF2252 DOMAIN-CONTAINING PROTEIN"/>
    <property type="match status" value="1"/>
</dbReference>
<comment type="caution">
    <text evidence="2">The sequence shown here is derived from an EMBL/GenBank/DDBJ whole genome shotgun (WGS) entry which is preliminary data.</text>
</comment>
<feature type="signal peptide" evidence="1">
    <location>
        <begin position="1"/>
        <end position="19"/>
    </location>
</feature>
<accession>A0A2M7GAL8</accession>
<sequence length="439" mass="49715">MKLRSLFVLSALATLNACQSTFSDLSARFQQSPRAIYQTASKTKLRSTMTRDPLPLIQKYHLELQKRAPEWVRLKYEAMSESPFAFYRATAFLFDYDMARETALASPTRIWIQGDFHLENMGTYKTSRNRFAYDLNDFDEATQAPYTWELARQAVSIQLAADENGFKGSEREALVGFFLERYLFHLQALSRQPALLAQPLDQRYLTEKPAKQVEQAANFNRAEYLSEMTRAGRFIPSDKILPISPAIQQEVAAALTLYARTRREGAAFFRLKDAAARVAGKGSLGRYRYIVLVEGASASPQDDIILEFKEAASPSTEAFAVSRGDQSARILQAFRYFLPEADPFLGVSKVHNLSVYVRELLPKETVNLEKLNKNKEFQDFLDSVALIGARAHARSGQAARILAESKTWLPLLPAWSDQYAGLVSSDWETFVQAVRSRRL</sequence>
<name>A0A2M7GAL8_9BACT</name>
<dbReference type="InterPro" id="IPR018721">
    <property type="entry name" value="DUF2252"/>
</dbReference>
<dbReference type="PANTHER" id="PTHR39441:SF1">
    <property type="entry name" value="DUF2252 DOMAIN-CONTAINING PROTEIN"/>
    <property type="match status" value="1"/>
</dbReference>
<proteinExistence type="predicted"/>
<evidence type="ECO:0008006" key="4">
    <source>
        <dbReference type="Google" id="ProtNLM"/>
    </source>
</evidence>
<dbReference type="Pfam" id="PF10009">
    <property type="entry name" value="DUF2252"/>
    <property type="match status" value="1"/>
</dbReference>
<organism evidence="2 3">
    <name type="scientific">bacterium (Candidatus Blackallbacteria) CG17_big_fil_post_rev_8_21_14_2_50_48_46</name>
    <dbReference type="NCBI Taxonomy" id="2014261"/>
    <lineage>
        <taxon>Bacteria</taxon>
        <taxon>Candidatus Blackallbacteria</taxon>
    </lineage>
</organism>